<protein>
    <recommendedName>
        <fullName evidence="2">histidine kinase</fullName>
        <ecNumber evidence="2">2.7.13.3</ecNumber>
    </recommendedName>
</protein>
<evidence type="ECO:0000256" key="6">
    <source>
        <dbReference type="SAM" id="Coils"/>
    </source>
</evidence>
<dbReference type="CDD" id="cd00082">
    <property type="entry name" value="HisKA"/>
    <property type="match status" value="1"/>
</dbReference>
<dbReference type="Pfam" id="PF02518">
    <property type="entry name" value="HATPase_c"/>
    <property type="match status" value="1"/>
</dbReference>
<dbReference type="Pfam" id="PF00512">
    <property type="entry name" value="HisKA"/>
    <property type="match status" value="1"/>
</dbReference>
<feature type="transmembrane region" description="Helical" evidence="8">
    <location>
        <begin position="43"/>
        <end position="64"/>
    </location>
</feature>
<evidence type="ECO:0000256" key="7">
    <source>
        <dbReference type="SAM" id="MobiDB-lite"/>
    </source>
</evidence>
<dbReference type="GO" id="GO:0000155">
    <property type="term" value="F:phosphorelay sensor kinase activity"/>
    <property type="evidence" value="ECO:0007669"/>
    <property type="project" value="InterPro"/>
</dbReference>
<dbReference type="PANTHER" id="PTHR42878">
    <property type="entry name" value="TWO-COMPONENT HISTIDINE KINASE"/>
    <property type="match status" value="1"/>
</dbReference>
<name>A0A178MGQ6_9PROT</name>
<dbReference type="InterPro" id="IPR004358">
    <property type="entry name" value="Sig_transdc_His_kin-like_C"/>
</dbReference>
<keyword evidence="6" id="KW-0175">Coiled coil</keyword>
<organism evidence="10 11">
    <name type="scientific">Magnetospirillum moscoviense</name>
    <dbReference type="NCBI Taxonomy" id="1437059"/>
    <lineage>
        <taxon>Bacteria</taxon>
        <taxon>Pseudomonadati</taxon>
        <taxon>Pseudomonadota</taxon>
        <taxon>Alphaproteobacteria</taxon>
        <taxon>Rhodospirillales</taxon>
        <taxon>Rhodospirillaceae</taxon>
        <taxon>Magnetospirillum</taxon>
    </lineage>
</organism>
<proteinExistence type="predicted"/>
<feature type="region of interest" description="Disordered" evidence="7">
    <location>
        <begin position="1"/>
        <end position="31"/>
    </location>
</feature>
<keyword evidence="8" id="KW-0472">Membrane</keyword>
<dbReference type="SUPFAM" id="SSF47384">
    <property type="entry name" value="Homodimeric domain of signal transducing histidine kinase"/>
    <property type="match status" value="1"/>
</dbReference>
<dbReference type="PANTHER" id="PTHR42878:SF15">
    <property type="entry name" value="BACTERIOPHYTOCHROME"/>
    <property type="match status" value="1"/>
</dbReference>
<feature type="transmembrane region" description="Helical" evidence="8">
    <location>
        <begin position="180"/>
        <end position="203"/>
    </location>
</feature>
<dbReference type="Gene3D" id="3.30.565.10">
    <property type="entry name" value="Histidine kinase-like ATPase, C-terminal domain"/>
    <property type="match status" value="1"/>
</dbReference>
<dbReference type="SUPFAM" id="SSF55874">
    <property type="entry name" value="ATPase domain of HSP90 chaperone/DNA topoisomerase II/histidine kinase"/>
    <property type="match status" value="1"/>
</dbReference>
<keyword evidence="8" id="KW-0812">Transmembrane</keyword>
<dbReference type="PRINTS" id="PR00344">
    <property type="entry name" value="BCTRLSENSOR"/>
</dbReference>
<dbReference type="PROSITE" id="PS50109">
    <property type="entry name" value="HIS_KIN"/>
    <property type="match status" value="1"/>
</dbReference>
<evidence type="ECO:0000256" key="8">
    <source>
        <dbReference type="SAM" id="Phobius"/>
    </source>
</evidence>
<dbReference type="SMART" id="SM00387">
    <property type="entry name" value="HATPase_c"/>
    <property type="match status" value="1"/>
</dbReference>
<evidence type="ECO:0000256" key="2">
    <source>
        <dbReference type="ARBA" id="ARBA00012438"/>
    </source>
</evidence>
<dbReference type="STRING" id="1437059.A6A05_03275"/>
<evidence type="ECO:0000256" key="4">
    <source>
        <dbReference type="ARBA" id="ARBA00022679"/>
    </source>
</evidence>
<comment type="caution">
    <text evidence="10">The sequence shown here is derived from an EMBL/GenBank/DDBJ whole genome shotgun (WGS) entry which is preliminary data.</text>
</comment>
<dbReference type="InterPro" id="IPR036097">
    <property type="entry name" value="HisK_dim/P_sf"/>
</dbReference>
<sequence length="532" mass="59324">MASMDGPPRETTAPESAAHHTDHLPLAGPEPRPIRRRGLAMRLLGLVLLFSLSLSLVSTSALVYRDYQHELGDIEDRLQEIESSRLNSLAGSLWHMDTAQIRLELEGILKLPDMQALEVREVFNASSKPVVIAVGTRAGRDELARVYPIIYGDRGQPRVVGHLYVEATLDGVYGRLKETALVTLVSQVGSILLMSLFILYVVWRLVTRHLVTIATYLRHYDVHAPAPTLRLIRRAPREPDELDDMVAAFNSLCVGLEAAYQDLTRTNLALERDIEDRKAAEAQVVRLNRELETRVRQRTAELEGANKELSTFSYSVSHDLRAPLRRIEGFVSILFEEYGVVLDARGKHCLERIRSGTRDMAGMIDSFLKLSRATTGELQVEPIDLSSVAGEIVAELAEHHPDHPVSVEIQRGLEVKGDRRLMSAAIANLLENSWKFTRGRPDPKVTFGTCEKDGREVFFVTDNGSGFDMAFVDRLFAPFNRLPNAEGMEGVGIGLATVHRVIVRHGGKVWAEGSPGQGATFYFTCWEGMRNE</sequence>
<dbReference type="FunFam" id="3.30.565.10:FF:000006">
    <property type="entry name" value="Sensor histidine kinase WalK"/>
    <property type="match status" value="1"/>
</dbReference>
<dbReference type="InterPro" id="IPR003661">
    <property type="entry name" value="HisK_dim/P_dom"/>
</dbReference>
<evidence type="ECO:0000256" key="5">
    <source>
        <dbReference type="ARBA" id="ARBA00022777"/>
    </source>
</evidence>
<keyword evidence="8" id="KW-1133">Transmembrane helix</keyword>
<keyword evidence="3" id="KW-0597">Phosphoprotein</keyword>
<comment type="catalytic activity">
    <reaction evidence="1">
        <text>ATP + protein L-histidine = ADP + protein N-phospho-L-histidine.</text>
        <dbReference type="EC" id="2.7.13.3"/>
    </reaction>
</comment>
<dbReference type="InterPro" id="IPR050351">
    <property type="entry name" value="BphY/WalK/GraS-like"/>
</dbReference>
<dbReference type="InterPro" id="IPR003594">
    <property type="entry name" value="HATPase_dom"/>
</dbReference>
<dbReference type="InterPro" id="IPR005467">
    <property type="entry name" value="His_kinase_dom"/>
</dbReference>
<accession>A0A178MGQ6</accession>
<dbReference type="EMBL" id="LWQU01000163">
    <property type="protein sequence ID" value="OAN47860.1"/>
    <property type="molecule type" value="Genomic_DNA"/>
</dbReference>
<dbReference type="Proteomes" id="UP000078543">
    <property type="component" value="Unassembled WGS sequence"/>
</dbReference>
<dbReference type="InterPro" id="IPR036890">
    <property type="entry name" value="HATPase_C_sf"/>
</dbReference>
<reference evidence="10 11" key="1">
    <citation type="submission" date="2016-04" db="EMBL/GenBank/DDBJ databases">
        <title>Draft genome sequence of freshwater magnetotactic bacteria Magnetospirillum marisnigri SP-1 and Magnetospirillum moscoviense BB-1.</title>
        <authorList>
            <person name="Koziaeva V."/>
            <person name="Dziuba M.V."/>
            <person name="Ivanov T.M."/>
            <person name="Kuznetsov B."/>
            <person name="Grouzdev D.S."/>
        </authorList>
    </citation>
    <scope>NUCLEOTIDE SEQUENCE [LARGE SCALE GENOMIC DNA]</scope>
    <source>
        <strain evidence="10 11">BB-1</strain>
    </source>
</reference>
<dbReference type="FunFam" id="1.10.287.130:FF:000070">
    <property type="entry name" value="Histidine kinase sensor protein"/>
    <property type="match status" value="1"/>
</dbReference>
<dbReference type="Pfam" id="PF17149">
    <property type="entry name" value="CHASE5"/>
    <property type="match status" value="1"/>
</dbReference>
<evidence type="ECO:0000256" key="3">
    <source>
        <dbReference type="ARBA" id="ARBA00022553"/>
    </source>
</evidence>
<evidence type="ECO:0000256" key="1">
    <source>
        <dbReference type="ARBA" id="ARBA00000085"/>
    </source>
</evidence>
<evidence type="ECO:0000313" key="10">
    <source>
        <dbReference type="EMBL" id="OAN47860.1"/>
    </source>
</evidence>
<dbReference type="GO" id="GO:0000156">
    <property type="term" value="F:phosphorelay response regulator activity"/>
    <property type="evidence" value="ECO:0007669"/>
    <property type="project" value="TreeGrafter"/>
</dbReference>
<dbReference type="Gene3D" id="1.10.287.130">
    <property type="match status" value="1"/>
</dbReference>
<evidence type="ECO:0000259" key="9">
    <source>
        <dbReference type="PROSITE" id="PS50109"/>
    </source>
</evidence>
<dbReference type="SMART" id="SM00388">
    <property type="entry name" value="HisKA"/>
    <property type="match status" value="1"/>
</dbReference>
<keyword evidence="5" id="KW-0418">Kinase</keyword>
<dbReference type="InterPro" id="IPR033414">
    <property type="entry name" value="Sensor_dom"/>
</dbReference>
<keyword evidence="11" id="KW-1185">Reference proteome</keyword>
<dbReference type="GO" id="GO:0030295">
    <property type="term" value="F:protein kinase activator activity"/>
    <property type="evidence" value="ECO:0007669"/>
    <property type="project" value="TreeGrafter"/>
</dbReference>
<feature type="coiled-coil region" evidence="6">
    <location>
        <begin position="270"/>
        <end position="308"/>
    </location>
</feature>
<feature type="domain" description="Histidine kinase" evidence="9">
    <location>
        <begin position="315"/>
        <end position="524"/>
    </location>
</feature>
<dbReference type="GO" id="GO:0007234">
    <property type="term" value="P:osmosensory signaling via phosphorelay pathway"/>
    <property type="evidence" value="ECO:0007669"/>
    <property type="project" value="TreeGrafter"/>
</dbReference>
<dbReference type="AlphaFoldDB" id="A0A178MGQ6"/>
<gene>
    <name evidence="10" type="ORF">A6A05_03275</name>
</gene>
<evidence type="ECO:0000313" key="11">
    <source>
        <dbReference type="Proteomes" id="UP000078543"/>
    </source>
</evidence>
<keyword evidence="4" id="KW-0808">Transferase</keyword>
<dbReference type="EC" id="2.7.13.3" evidence="2"/>